<dbReference type="KEGG" id="ncc:104945956"/>
<gene>
    <name evidence="11 12" type="primary">gpr141</name>
</gene>
<dbReference type="Proteomes" id="UP000504611">
    <property type="component" value="Unplaced"/>
</dbReference>
<evidence type="ECO:0000256" key="5">
    <source>
        <dbReference type="ARBA" id="ARBA00023136"/>
    </source>
</evidence>
<feature type="transmembrane region" description="Helical" evidence="8">
    <location>
        <begin position="290"/>
        <end position="307"/>
    </location>
</feature>
<keyword evidence="10" id="KW-1185">Reference proteome</keyword>
<sequence length="320" mass="36156">MATTVPQSMLSSALTSMMTSMMTLSSSPNTAAPLDNTSDSKEYHTVLLVINSVVLLIGIVSLSLMMHIMRFSSTSITSIAVLNLIFTHFIFLLSVPFRIYYYANHQWNLGSGFCRVISGMIHIHMYMSFLFYVIILVTRLISFYYNTELVVSFQKFHALLISGAVWIVVLVVVPCIMHAFYGTLGNDTRSENNTNTTCFKFGNNIAAAKVLNYIVSIAIILVASVLTGLQANALRVLYKKHREGCSSQQDYGAQQKSLCFALVMVVCFMPYHMFRLNYLENIHLENVNEVFLTLTTFNCLDMLTFLGRRTWLMCCPKMTF</sequence>
<evidence type="ECO:0000256" key="6">
    <source>
        <dbReference type="ARBA" id="ARBA00023170"/>
    </source>
</evidence>
<dbReference type="GO" id="GO:0008142">
    <property type="term" value="F:oxysterol binding"/>
    <property type="evidence" value="ECO:0007669"/>
    <property type="project" value="InterPro"/>
</dbReference>
<evidence type="ECO:0000313" key="12">
    <source>
        <dbReference type="RefSeq" id="XP_010769994.1"/>
    </source>
</evidence>
<name>A0A6I9MVG3_9TELE</name>
<dbReference type="GO" id="GO:0016020">
    <property type="term" value="C:membrane"/>
    <property type="evidence" value="ECO:0007669"/>
    <property type="project" value="UniProtKB-SubCell"/>
</dbReference>
<dbReference type="GeneID" id="104945956"/>
<keyword evidence="3 8" id="KW-1133">Transmembrane helix</keyword>
<organism evidence="10 12">
    <name type="scientific">Notothenia coriiceps</name>
    <name type="common">black rockcod</name>
    <dbReference type="NCBI Taxonomy" id="8208"/>
    <lineage>
        <taxon>Eukaryota</taxon>
        <taxon>Metazoa</taxon>
        <taxon>Chordata</taxon>
        <taxon>Craniata</taxon>
        <taxon>Vertebrata</taxon>
        <taxon>Euteleostomi</taxon>
        <taxon>Actinopterygii</taxon>
        <taxon>Neopterygii</taxon>
        <taxon>Teleostei</taxon>
        <taxon>Neoteleostei</taxon>
        <taxon>Acanthomorphata</taxon>
        <taxon>Eupercaria</taxon>
        <taxon>Perciformes</taxon>
        <taxon>Notothenioidei</taxon>
        <taxon>Nototheniidae</taxon>
        <taxon>Notothenia</taxon>
    </lineage>
</organism>
<dbReference type="PANTHER" id="PTHR24237:SF35">
    <property type="entry name" value="G-PROTEIN COUPLED RECEPTOR 141-RELATED"/>
    <property type="match status" value="1"/>
</dbReference>
<evidence type="ECO:0000313" key="10">
    <source>
        <dbReference type="Proteomes" id="UP000504611"/>
    </source>
</evidence>
<keyword evidence="5 8" id="KW-0472">Membrane</keyword>
<evidence type="ECO:0000256" key="7">
    <source>
        <dbReference type="ARBA" id="ARBA00023224"/>
    </source>
</evidence>
<evidence type="ECO:0000256" key="3">
    <source>
        <dbReference type="ARBA" id="ARBA00022989"/>
    </source>
</evidence>
<feature type="transmembrane region" description="Helical" evidence="8">
    <location>
        <begin position="213"/>
        <end position="237"/>
    </location>
</feature>
<dbReference type="PROSITE" id="PS50262">
    <property type="entry name" value="G_PROTEIN_RECEP_F1_2"/>
    <property type="match status" value="1"/>
</dbReference>
<dbReference type="InterPro" id="IPR017452">
    <property type="entry name" value="GPCR_Rhodpsn_7TM"/>
</dbReference>
<proteinExistence type="predicted"/>
<keyword evidence="4" id="KW-0297">G-protein coupled receptor</keyword>
<dbReference type="GO" id="GO:0004930">
    <property type="term" value="F:G protein-coupled receptor activity"/>
    <property type="evidence" value="ECO:0007669"/>
    <property type="project" value="UniProtKB-KW"/>
</dbReference>
<dbReference type="Pfam" id="PF00001">
    <property type="entry name" value="7tm_1"/>
    <property type="match status" value="1"/>
</dbReference>
<evidence type="ECO:0000256" key="2">
    <source>
        <dbReference type="ARBA" id="ARBA00022692"/>
    </source>
</evidence>
<keyword evidence="7" id="KW-0807">Transducer</keyword>
<dbReference type="PANTHER" id="PTHR24237">
    <property type="entry name" value="G-PROTEIN COUPLED RECEPTOR"/>
    <property type="match status" value="1"/>
</dbReference>
<dbReference type="AlphaFoldDB" id="A0A6I9MVG3"/>
<comment type="subcellular location">
    <subcellularLocation>
        <location evidence="1">Membrane</location>
        <topology evidence="1">Multi-pass membrane protein</topology>
    </subcellularLocation>
</comment>
<evidence type="ECO:0000313" key="11">
    <source>
        <dbReference type="RefSeq" id="XP_010769993.1"/>
    </source>
</evidence>
<reference evidence="11 12" key="1">
    <citation type="submission" date="2025-04" db="UniProtKB">
        <authorList>
            <consortium name="RefSeq"/>
        </authorList>
    </citation>
    <scope>IDENTIFICATION</scope>
    <source>
        <tissue evidence="11 12">Muscle</tissue>
    </source>
</reference>
<dbReference type="CTD" id="353345"/>
<evidence type="ECO:0000259" key="9">
    <source>
        <dbReference type="PROSITE" id="PS50262"/>
    </source>
</evidence>
<feature type="domain" description="G-protein coupled receptors family 1 profile" evidence="9">
    <location>
        <begin position="50"/>
        <end position="276"/>
    </location>
</feature>
<dbReference type="SUPFAM" id="SSF81321">
    <property type="entry name" value="Family A G protein-coupled receptor-like"/>
    <property type="match status" value="1"/>
</dbReference>
<accession>A0A6I9MVG3</accession>
<dbReference type="PRINTS" id="PR01157">
    <property type="entry name" value="P2YPURNOCPTR"/>
</dbReference>
<evidence type="ECO:0000256" key="4">
    <source>
        <dbReference type="ARBA" id="ARBA00023040"/>
    </source>
</evidence>
<dbReference type="InterPro" id="IPR047160">
    <property type="entry name" value="GP183-like"/>
</dbReference>
<evidence type="ECO:0000256" key="1">
    <source>
        <dbReference type="ARBA" id="ARBA00004141"/>
    </source>
</evidence>
<dbReference type="RefSeq" id="XP_010769993.1">
    <property type="nucleotide sequence ID" value="XM_010771691.1"/>
</dbReference>
<dbReference type="Gene3D" id="1.20.1070.10">
    <property type="entry name" value="Rhodopsin 7-helix transmembrane proteins"/>
    <property type="match status" value="1"/>
</dbReference>
<dbReference type="RefSeq" id="XP_010769994.1">
    <property type="nucleotide sequence ID" value="XM_010771692.1"/>
</dbReference>
<feature type="transmembrane region" description="Helical" evidence="8">
    <location>
        <begin position="43"/>
        <end position="68"/>
    </location>
</feature>
<keyword evidence="6 11" id="KW-0675">Receptor</keyword>
<keyword evidence="2 8" id="KW-0812">Transmembrane</keyword>
<dbReference type="InterPro" id="IPR000276">
    <property type="entry name" value="GPCR_Rhodpsn"/>
</dbReference>
<feature type="transmembrane region" description="Helical" evidence="8">
    <location>
        <begin position="258"/>
        <end position="278"/>
    </location>
</feature>
<dbReference type="OrthoDB" id="9947118at2759"/>
<feature type="transmembrane region" description="Helical" evidence="8">
    <location>
        <begin position="80"/>
        <end position="103"/>
    </location>
</feature>
<feature type="transmembrane region" description="Helical" evidence="8">
    <location>
        <begin position="158"/>
        <end position="181"/>
    </location>
</feature>
<protein>
    <submittedName>
        <fullName evidence="11 12">Probable G-protein coupled receptor 141</fullName>
    </submittedName>
</protein>
<evidence type="ECO:0000256" key="8">
    <source>
        <dbReference type="SAM" id="Phobius"/>
    </source>
</evidence>
<feature type="transmembrane region" description="Helical" evidence="8">
    <location>
        <begin position="123"/>
        <end position="146"/>
    </location>
</feature>